<keyword evidence="5" id="KW-0969">Cilium</keyword>
<dbReference type="Gene3D" id="2.30.30.760">
    <property type="match status" value="1"/>
</dbReference>
<organism evidence="5 6">
    <name type="scientific">Alkalicaulis satelles</name>
    <dbReference type="NCBI Taxonomy" id="2609175"/>
    <lineage>
        <taxon>Bacteria</taxon>
        <taxon>Pseudomonadati</taxon>
        <taxon>Pseudomonadota</taxon>
        <taxon>Alphaproteobacteria</taxon>
        <taxon>Maricaulales</taxon>
        <taxon>Maricaulaceae</taxon>
        <taxon>Alkalicaulis</taxon>
    </lineage>
</organism>
<keyword evidence="6" id="KW-1185">Reference proteome</keyword>
<dbReference type="NCBIfam" id="TIGR03170">
    <property type="entry name" value="flgA_cterm"/>
    <property type="match status" value="1"/>
</dbReference>
<keyword evidence="5" id="KW-0966">Cell projection</keyword>
<dbReference type="InterPro" id="IPR013974">
    <property type="entry name" value="SAF"/>
</dbReference>
<gene>
    <name evidence="5" type="primary">flgA</name>
    <name evidence="5" type="ORF">F1654_05935</name>
</gene>
<comment type="caution">
    <text evidence="5">The sequence shown here is derived from an EMBL/GenBank/DDBJ whole genome shotgun (WGS) entry which is preliminary data.</text>
</comment>
<dbReference type="GO" id="GO:0042597">
    <property type="term" value="C:periplasmic space"/>
    <property type="evidence" value="ECO:0007669"/>
    <property type="project" value="UniProtKB-SubCell"/>
</dbReference>
<keyword evidence="2" id="KW-0732">Signal</keyword>
<dbReference type="CDD" id="cd11614">
    <property type="entry name" value="SAF_CpaB_FlgA_like"/>
    <property type="match status" value="1"/>
</dbReference>
<dbReference type="AlphaFoldDB" id="A0A5M6ZI24"/>
<dbReference type="GO" id="GO:0044780">
    <property type="term" value="P:bacterial-type flagellum assembly"/>
    <property type="evidence" value="ECO:0007669"/>
    <property type="project" value="InterPro"/>
</dbReference>
<dbReference type="Gene3D" id="3.90.1210.10">
    <property type="entry name" value="Antifreeze-like/N-acetylneuraminic acid synthase C-terminal domain"/>
    <property type="match status" value="1"/>
</dbReference>
<dbReference type="EMBL" id="VWOJ01000002">
    <property type="protein sequence ID" value="KAA5803347.1"/>
    <property type="molecule type" value="Genomic_DNA"/>
</dbReference>
<keyword evidence="3" id="KW-0574">Periplasm</keyword>
<dbReference type="RefSeq" id="WP_150022615.1">
    <property type="nucleotide sequence ID" value="NZ_VWOJ01000002.1"/>
</dbReference>
<dbReference type="PANTHER" id="PTHR36307:SF1">
    <property type="entry name" value="FLAGELLA BASAL BODY P-RING FORMATION PROTEIN FLGA"/>
    <property type="match status" value="1"/>
</dbReference>
<evidence type="ECO:0000256" key="2">
    <source>
        <dbReference type="ARBA" id="ARBA00022729"/>
    </source>
</evidence>
<protein>
    <submittedName>
        <fullName evidence="5">Flagellar basal body P-ring formation protein FlgA</fullName>
    </submittedName>
</protein>
<dbReference type="InterPro" id="IPR039246">
    <property type="entry name" value="Flagellar_FlgA"/>
</dbReference>
<sequence length="318" mass="33777">MTVLIRMPALIAALVFVLALAPGAPASELRTVVLKDRLVTTDGVITLGDLFDNAGEAGEAALARAPAPGQRLSLDPAFVRAEAARQGLNWVNAGGVMRITVERAGRTVSTAQITGLIEEALYVETGQAHLIELSNRTQTLHAPMDSAGGPELVSLDVDARAGLFRAEIAPWPGAAPERMGGRVQPVTDVPVLARAVARGETLTSDHIRWERRPASQVRPDTLLREEALVGQEARRTLRADTPLRAIDVQAPVMITRGETVQLIYQVGGLVLTARARALDNAAEGQSARFLNLQSNRTVEAVAEGAGRARIAASSAFMN</sequence>
<name>A0A5M6ZI24_9PROT</name>
<reference evidence="5 6" key="1">
    <citation type="submission" date="2019-09" db="EMBL/GenBank/DDBJ databases">
        <authorList>
            <person name="Kevbrin V."/>
            <person name="Grouzdev D.S."/>
        </authorList>
    </citation>
    <scope>NUCLEOTIDE SEQUENCE [LARGE SCALE GENOMIC DNA]</scope>
    <source>
        <strain evidence="5 6">G-192</strain>
    </source>
</reference>
<evidence type="ECO:0000313" key="6">
    <source>
        <dbReference type="Proteomes" id="UP000325122"/>
    </source>
</evidence>
<proteinExistence type="predicted"/>
<dbReference type="InterPro" id="IPR017585">
    <property type="entry name" value="SAF_FlgA"/>
</dbReference>
<keyword evidence="5" id="KW-0282">Flagellum</keyword>
<evidence type="ECO:0000256" key="1">
    <source>
        <dbReference type="ARBA" id="ARBA00004418"/>
    </source>
</evidence>
<comment type="subcellular location">
    <subcellularLocation>
        <location evidence="1">Periplasm</location>
    </subcellularLocation>
</comment>
<evidence type="ECO:0000256" key="3">
    <source>
        <dbReference type="ARBA" id="ARBA00022764"/>
    </source>
</evidence>
<feature type="domain" description="SAF" evidence="4">
    <location>
        <begin position="187"/>
        <end position="249"/>
    </location>
</feature>
<dbReference type="Pfam" id="PF13144">
    <property type="entry name" value="ChapFlgA"/>
    <property type="match status" value="1"/>
</dbReference>
<dbReference type="SMART" id="SM00858">
    <property type="entry name" value="SAF"/>
    <property type="match status" value="1"/>
</dbReference>
<evidence type="ECO:0000313" key="5">
    <source>
        <dbReference type="EMBL" id="KAA5803347.1"/>
    </source>
</evidence>
<dbReference type="PANTHER" id="PTHR36307">
    <property type="entry name" value="FLAGELLA BASAL BODY P-RING FORMATION PROTEIN FLGA"/>
    <property type="match status" value="1"/>
</dbReference>
<accession>A0A5M6ZI24</accession>
<evidence type="ECO:0000259" key="4">
    <source>
        <dbReference type="SMART" id="SM00858"/>
    </source>
</evidence>
<dbReference type="Proteomes" id="UP000325122">
    <property type="component" value="Unassembled WGS sequence"/>
</dbReference>